<keyword evidence="1" id="KW-1133">Transmembrane helix</keyword>
<name>A0A9Q8SZH7_9PEZI</name>
<accession>A0A9Q8SZH7</accession>
<reference evidence="2" key="1">
    <citation type="journal article" date="2021" name="Mol. Plant Microbe Interact.">
        <title>Complete Genome Sequence of the Plant-Pathogenic Fungus Colletotrichum lupini.</title>
        <authorList>
            <person name="Baroncelli R."/>
            <person name="Pensec F."/>
            <person name="Da Lio D."/>
            <person name="Boufleur T."/>
            <person name="Vicente I."/>
            <person name="Sarrocco S."/>
            <person name="Picot A."/>
            <person name="Baraldi E."/>
            <person name="Sukno S."/>
            <person name="Thon M."/>
            <person name="Le Floch G."/>
        </authorList>
    </citation>
    <scope>NUCLEOTIDE SEQUENCE</scope>
    <source>
        <strain evidence="2">IMI 504893</strain>
    </source>
</reference>
<protein>
    <submittedName>
        <fullName evidence="2">Uncharacterized protein</fullName>
    </submittedName>
</protein>
<evidence type="ECO:0000256" key="1">
    <source>
        <dbReference type="SAM" id="Phobius"/>
    </source>
</evidence>
<evidence type="ECO:0000313" key="2">
    <source>
        <dbReference type="EMBL" id="UQC86383.1"/>
    </source>
</evidence>
<dbReference type="PROSITE" id="PS51257">
    <property type="entry name" value="PROKAR_LIPOPROTEIN"/>
    <property type="match status" value="1"/>
</dbReference>
<keyword evidence="1" id="KW-0472">Membrane</keyword>
<sequence>MRLRPVLQVGVLYLVAVPFVLTLYFGVGCDGEVTRVAFLKIFYLMSSTQDVIRVDSSRQQCGNSLTDLGVDIKLLLLGILFYCIRVPRAAGLEQGKSPIGIRDDLEQLWDISPVIRVSGIIIEDFPLLSDYLSVPPLRRTTQKPSATSEQKLEQTTTRRVNTKVVRERCVYFHIFFRVSHQPNAGDSCYPPEWLTARKDQAV</sequence>
<organism evidence="2 3">
    <name type="scientific">Colletotrichum lupini</name>
    <dbReference type="NCBI Taxonomy" id="145971"/>
    <lineage>
        <taxon>Eukaryota</taxon>
        <taxon>Fungi</taxon>
        <taxon>Dikarya</taxon>
        <taxon>Ascomycota</taxon>
        <taxon>Pezizomycotina</taxon>
        <taxon>Sordariomycetes</taxon>
        <taxon>Hypocreomycetidae</taxon>
        <taxon>Glomerellales</taxon>
        <taxon>Glomerellaceae</taxon>
        <taxon>Colletotrichum</taxon>
        <taxon>Colletotrichum acutatum species complex</taxon>
    </lineage>
</organism>
<keyword evidence="1" id="KW-0812">Transmembrane</keyword>
<dbReference type="KEGG" id="clup:CLUP02_11883"/>
<evidence type="ECO:0000313" key="3">
    <source>
        <dbReference type="Proteomes" id="UP000830671"/>
    </source>
</evidence>
<feature type="transmembrane region" description="Helical" evidence="1">
    <location>
        <begin position="7"/>
        <end position="27"/>
    </location>
</feature>
<gene>
    <name evidence="2" type="ORF">CLUP02_11883</name>
</gene>
<dbReference type="GeneID" id="73345859"/>
<proteinExistence type="predicted"/>
<dbReference type="RefSeq" id="XP_049147994.1">
    <property type="nucleotide sequence ID" value="XM_049290849.1"/>
</dbReference>
<dbReference type="EMBL" id="CP019478">
    <property type="protein sequence ID" value="UQC86383.1"/>
    <property type="molecule type" value="Genomic_DNA"/>
</dbReference>
<keyword evidence="3" id="KW-1185">Reference proteome</keyword>
<dbReference type="Proteomes" id="UP000830671">
    <property type="component" value="Chromosome 6"/>
</dbReference>
<dbReference type="AlphaFoldDB" id="A0A9Q8SZH7"/>